<proteinExistence type="predicted"/>
<dbReference type="Gene3D" id="3.30.470.20">
    <property type="entry name" value="ATP-grasp fold, B domain"/>
    <property type="match status" value="1"/>
</dbReference>
<dbReference type="InterPro" id="IPR003806">
    <property type="entry name" value="ATP-grasp_PylC-type"/>
</dbReference>
<dbReference type="AlphaFoldDB" id="A0A0W1JHF7"/>
<dbReference type="GO" id="GO:0016879">
    <property type="term" value="F:ligase activity, forming carbon-nitrogen bonds"/>
    <property type="evidence" value="ECO:0007669"/>
    <property type="project" value="TreeGrafter"/>
</dbReference>
<evidence type="ECO:0000313" key="3">
    <source>
        <dbReference type="EMBL" id="KTE91129.1"/>
    </source>
</evidence>
<dbReference type="Gene3D" id="3.40.50.11770">
    <property type="match status" value="1"/>
</dbReference>
<dbReference type="InterPro" id="IPR011761">
    <property type="entry name" value="ATP-grasp"/>
</dbReference>
<comment type="caution">
    <text evidence="3">The sequence shown here is derived from an EMBL/GenBank/DDBJ whole genome shotgun (WGS) entry which is preliminary data.</text>
</comment>
<dbReference type="PANTHER" id="PTHR21621:SF0">
    <property type="entry name" value="BETA-CITRYLGLUTAMATE SYNTHASE B-RELATED"/>
    <property type="match status" value="1"/>
</dbReference>
<evidence type="ECO:0000313" key="4">
    <source>
        <dbReference type="Proteomes" id="UP000054623"/>
    </source>
</evidence>
<gene>
    <name evidence="3" type="ORF">AT727_05900</name>
</gene>
<dbReference type="RefSeq" id="WP_058491429.1">
    <property type="nucleotide sequence ID" value="NZ_LOCK01000028.1"/>
</dbReference>
<dbReference type="Pfam" id="PF02655">
    <property type="entry name" value="ATP-grasp_3"/>
    <property type="match status" value="1"/>
</dbReference>
<dbReference type="PROSITE" id="PS50975">
    <property type="entry name" value="ATP_GRASP"/>
    <property type="match status" value="1"/>
</dbReference>
<protein>
    <recommendedName>
        <fullName evidence="2">ATP-grasp domain-containing protein</fullName>
    </recommendedName>
</protein>
<name>A0A0W1JHF7_DESHA</name>
<evidence type="ECO:0000259" key="2">
    <source>
        <dbReference type="PROSITE" id="PS50975"/>
    </source>
</evidence>
<dbReference type="EMBL" id="LOCK01000028">
    <property type="protein sequence ID" value="KTE91129.1"/>
    <property type="molecule type" value="Genomic_DNA"/>
</dbReference>
<dbReference type="SUPFAM" id="SSF56059">
    <property type="entry name" value="Glutathione synthetase ATP-binding domain-like"/>
    <property type="match status" value="1"/>
</dbReference>
<dbReference type="GO" id="GO:0005524">
    <property type="term" value="F:ATP binding"/>
    <property type="evidence" value="ECO:0007669"/>
    <property type="project" value="UniProtKB-UniRule"/>
</dbReference>
<dbReference type="PANTHER" id="PTHR21621">
    <property type="entry name" value="RIBOSOMAL PROTEIN S6 MODIFICATION PROTEIN"/>
    <property type="match status" value="1"/>
</dbReference>
<organism evidence="3 4">
    <name type="scientific">Desulfitobacterium hafniense</name>
    <name type="common">Desulfitobacterium frappieri</name>
    <dbReference type="NCBI Taxonomy" id="49338"/>
    <lineage>
        <taxon>Bacteria</taxon>
        <taxon>Bacillati</taxon>
        <taxon>Bacillota</taxon>
        <taxon>Clostridia</taxon>
        <taxon>Eubacteriales</taxon>
        <taxon>Desulfitobacteriaceae</taxon>
        <taxon>Desulfitobacterium</taxon>
    </lineage>
</organism>
<keyword evidence="1" id="KW-0067">ATP-binding</keyword>
<dbReference type="Proteomes" id="UP000054623">
    <property type="component" value="Unassembled WGS sequence"/>
</dbReference>
<dbReference type="OrthoDB" id="9803907at2"/>
<dbReference type="GO" id="GO:0005737">
    <property type="term" value="C:cytoplasm"/>
    <property type="evidence" value="ECO:0007669"/>
    <property type="project" value="TreeGrafter"/>
</dbReference>
<sequence>MKLLIYEYFASGAVGEGTDLQQAGLEMLTAVLKDFGAVVGLELLTALAGSLKEQGSGGFPPGSAAGEQTDRLQVHWGDEGESGVKLFQKVLDSCESVFIIAPESRGILAGLTAMAESRGKMIWGSSSLALGTTSNKGELLAFLQSRGWPVPRSVLFKKSMGAAYRERIASEFSLPLIVKPVCGAGGEGVRRIGNPGRFQEVLETMVQEEEAGVLVQEYIPGQAVSVSLFVLHGRAQVLSLNRQSLSEREELLFQGITIPYHHPREEEITGMAAAACEQLTGLKGFVGVDLVLGPRGPVIIEINARLTSAYVALRETVGRNLAQDMTLLFARNILPEKPQLQGNYTYAV</sequence>
<feature type="domain" description="ATP-grasp" evidence="2">
    <location>
        <begin position="140"/>
        <end position="330"/>
    </location>
</feature>
<evidence type="ECO:0000256" key="1">
    <source>
        <dbReference type="PROSITE-ProRule" id="PRU00409"/>
    </source>
</evidence>
<dbReference type="Pfam" id="PF18301">
    <property type="entry name" value="preATP-grasp_3"/>
    <property type="match status" value="1"/>
</dbReference>
<dbReference type="Gene3D" id="2.30.36.100">
    <property type="match status" value="1"/>
</dbReference>
<reference evidence="3 4" key="1">
    <citation type="submission" date="2015-12" db="EMBL/GenBank/DDBJ databases">
        <title>Draft Genome Sequence of Desulfitobacterium hafniense Strain DH, a Sulfate-reducing Bacterium Isolated from Paddy Soils.</title>
        <authorList>
            <person name="Bao P."/>
            <person name="Zhang X."/>
            <person name="Li G."/>
        </authorList>
    </citation>
    <scope>NUCLEOTIDE SEQUENCE [LARGE SCALE GENOMIC DNA]</scope>
    <source>
        <strain evidence="3 4">DH</strain>
    </source>
</reference>
<dbReference type="InterPro" id="IPR040803">
    <property type="entry name" value="MfnD_preATP-grasp"/>
</dbReference>
<keyword evidence="1" id="KW-0547">Nucleotide-binding</keyword>
<dbReference type="GO" id="GO:0046872">
    <property type="term" value="F:metal ion binding"/>
    <property type="evidence" value="ECO:0007669"/>
    <property type="project" value="InterPro"/>
</dbReference>
<accession>A0A0W1JHF7</accession>